<evidence type="ECO:0000313" key="1">
    <source>
        <dbReference type="EMBL" id="VDP33795.1"/>
    </source>
</evidence>
<proteinExistence type="predicted"/>
<evidence type="ECO:0000313" key="3">
    <source>
        <dbReference type="WBParaSite" id="SBAD_0001105401-mRNA-1"/>
    </source>
</evidence>
<dbReference type="WBParaSite" id="SBAD_0001105401-mRNA-1">
    <property type="protein sequence ID" value="SBAD_0001105401-mRNA-1"/>
    <property type="gene ID" value="SBAD_0001105401"/>
</dbReference>
<reference evidence="3" key="1">
    <citation type="submission" date="2016-06" db="UniProtKB">
        <authorList>
            <consortium name="WormBaseParasite"/>
        </authorList>
    </citation>
    <scope>IDENTIFICATION</scope>
</reference>
<evidence type="ECO:0000313" key="2">
    <source>
        <dbReference type="Proteomes" id="UP000270296"/>
    </source>
</evidence>
<accession>A0A183J485</accession>
<protein>
    <submittedName>
        <fullName evidence="3">3-isopropylmalate dehydratase</fullName>
    </submittedName>
</protein>
<name>A0A183J485_9BILA</name>
<dbReference type="AlphaFoldDB" id="A0A183J485"/>
<reference evidence="1 2" key="2">
    <citation type="submission" date="2018-11" db="EMBL/GenBank/DDBJ databases">
        <authorList>
            <consortium name="Pathogen Informatics"/>
        </authorList>
    </citation>
    <scope>NUCLEOTIDE SEQUENCE [LARGE SCALE GENOMIC DNA]</scope>
</reference>
<sequence length="50" mass="5594">MTDQVACRRRKRSLFGVAIAAADMGDNVKLDANEYISTTHTFVPFLDQGY</sequence>
<keyword evidence="2" id="KW-1185">Reference proteome</keyword>
<organism evidence="3">
    <name type="scientific">Soboliphyme baturini</name>
    <dbReference type="NCBI Taxonomy" id="241478"/>
    <lineage>
        <taxon>Eukaryota</taxon>
        <taxon>Metazoa</taxon>
        <taxon>Ecdysozoa</taxon>
        <taxon>Nematoda</taxon>
        <taxon>Enoplea</taxon>
        <taxon>Dorylaimia</taxon>
        <taxon>Dioctophymatida</taxon>
        <taxon>Dioctophymatoidea</taxon>
        <taxon>Soboliphymatidae</taxon>
        <taxon>Soboliphyme</taxon>
    </lineage>
</organism>
<dbReference type="EMBL" id="UZAM01014415">
    <property type="protein sequence ID" value="VDP33795.1"/>
    <property type="molecule type" value="Genomic_DNA"/>
</dbReference>
<dbReference type="Proteomes" id="UP000270296">
    <property type="component" value="Unassembled WGS sequence"/>
</dbReference>
<gene>
    <name evidence="1" type="ORF">SBAD_LOCUS10683</name>
</gene>